<reference evidence="14" key="1">
    <citation type="journal article" date="2020" name="J Insects Food Feed">
        <title>The yellow mealworm (Tenebrio molitor) genome: a resource for the emerging insects as food and feed industry.</title>
        <authorList>
            <person name="Eriksson T."/>
            <person name="Andere A."/>
            <person name="Kelstrup H."/>
            <person name="Emery V."/>
            <person name="Picard C."/>
        </authorList>
    </citation>
    <scope>NUCLEOTIDE SEQUENCE</scope>
    <source>
        <strain evidence="14">Stoneville</strain>
        <tissue evidence="14">Whole head</tissue>
    </source>
</reference>
<dbReference type="Pfam" id="PF01926">
    <property type="entry name" value="MMR_HSR1"/>
    <property type="match status" value="1"/>
</dbReference>
<dbReference type="FunFam" id="1.10.10.10:FF:000012">
    <property type="entry name" value="U5 small nuclear ribonucleoprotein helicase"/>
    <property type="match status" value="1"/>
</dbReference>
<keyword evidence="8" id="KW-1015">Disulfide bond</keyword>
<dbReference type="InterPro" id="IPR036388">
    <property type="entry name" value="WH-like_DNA-bd_sf"/>
</dbReference>
<dbReference type="GO" id="GO:0052689">
    <property type="term" value="F:carboxylic ester hydrolase activity"/>
    <property type="evidence" value="ECO:0007669"/>
    <property type="project" value="UniProtKB-KW"/>
</dbReference>
<dbReference type="CDD" id="cd01896">
    <property type="entry name" value="DRG"/>
    <property type="match status" value="1"/>
</dbReference>
<feature type="domain" description="Helicase C-terminal" evidence="12">
    <location>
        <begin position="294"/>
        <end position="462"/>
    </location>
</feature>
<dbReference type="Pfam" id="PF02889">
    <property type="entry name" value="Sec63"/>
    <property type="match status" value="1"/>
</dbReference>
<sequence length="3597" mass="404039">MLPRNSLNESKSQILGENLNHQNLDFGNGRRADLDELRPIEEIPHPYQQVFARYPGFNIIQSKILDDILDTDNSVVVSAPTGSGKTVIFELAVVRLLIIFEKTQSSNNFKIVYICPMKALCEERVVDWHKKFSSFGINCISVTGDSDDFEFQDLLNHNLIITTPEKWDCLTRKWRDNRNLMELIKLFMIDEVHLLHEENRGSTLETIVCRMKTIEETIISHTNDHSNHKIRFVAVSATVSNIEDVAEWIGSSSNVKCYKFSDEYRPVKLTKIVLGYSSTPYKSHFKFDLALNYKLQLLMMHYSHGKPTLHLTINLKPEQKQKLIQVAGGITDAKVKATLVHGVGYHHAGMLPETRRAVEQLFRNSELPVLVTTSTLATGVNLPAHLVIIKSTKCYINGEFRDYTETALLQMIGRAGRPQYDTEATALILTTLKDKLSLALSGSGVLLKTDSRDVSVVVTDVLHRHQSAVRQVDVVRSCHPSGDITSFVLSEKRVGGRILHFEKFEKMIGGLEPIESNLHRHLTEHLNAEVVLQTITDLDVAMRWLSSTFLYIRASKNPRHYGLTGDASAIDRRLLEMCQIELNKLIKAEMITIDQDVLLKATPTGTAMAKYYLAFETMKLFTQIGGGEILQQILALISKCHEFSMMYLRVNDKKCLNLLNNCRNRQTIRFPLNGKIKTLDMKINCIIQAVLGCLDICDHSILTEALKIMRNGERIVKCLIEYLESKDRCYQALLSTIILAKCFHVKLWENSPYVSKQLSGIGNVMSSQLVTAGKTSFQLLAECDPREIELLINKKPPMGNKVLEQIQHLPKYKISLGLEEKNVKLIVSLENMTDLQEFSTVNLNSLMYLLVGDSCNNILLYEKFCHSYMVENPTVIRLIKINVDKNLEDIEAHFISDDWVGIDCNARLELKPKQNSHEKKGKMATPKKNKKDDITYMQKFMEIYTRCKRNTQATPVSTSEEDQKKKKQDRSNVTIQSQIRIFPASDNVKMSEYAKSVAGVDSNEEINTESNRTCLEDTFYSSSAFVSNEQERDFEDAKSVAHKFQFSPKKKLSRKCPSNSVETPKEDKQKTNSRITWRSPLTYSPPVKFSPKINYPVSSNLDHESLLASRGSSSTSAQETVKTPVKLSTSVTCRTPVRLNSSQSKAFFPLTDKDYADSVIDESNDSRNNILEKVGDIASTSFLENVGLLTPRVREKSLNQIKTPNQYYTQLLSHSHVQKDSLEDKEFCAAKSNIGRNVNKSDVTRSGAYSRKDSDVQQVAQFSSPTPKGNSRLNDSFGSAVTIGRRGSLNKMEHNSGAQSRNVEEDNFIQSEKDEDVFADDPFDDSFDLAISGYQTPPELAQNSKVMTRRNSSNSVLQRDNRTNVECRDEDSFDSLMADYKLPPQLSQVVNNNRRLLSESGDFSSVRYHDGGGMQKRNEVPSRDSLDPEETKYQILSQACQIANQNRLISRKNSCNNIFTKNVDKNPYGYVNYETLPENRLNFTQNQGLSRSSRYTDQYQAFGAPLEENFLHSGYQKIPQIYNRGPDPASPGLSLGANNSFIMSHHSGNSQQSFKSNRDVDYCQNRNRNRYHPYTSQRNHYEDLDGYQYIRRITETDNDPFDYRNKSMSSNYIPRRNFNPLRHNSYSNKICIPSRNDLSYGHDMARTQKNKATAGHLGLLKARLAKLRRELITPKGGGGGTGEGFDVAKTGDARVGFVGFPSVGKSTLLSNLAGVYSEVAAYEFTTLTTVPGCIKYKGAKIQLLDLPGIIEGAKDGKGRGRQVIAVARTCSLIFLCLDVLKPLVHKRLIEHELEGFGLRLNKQPPNIYFKKKDKGGINLNCMVPQSELDSDTVKSILSEYKIHNADVTLKYDATSDDLIDVVEGNRIYIPCIYLLNKIDQISIEELDVIYKIPHCVPISAHHRWNFDDLLEKMWEYLKLVRIYTKPKGQLPDYNSPVVLHSEHTSVEDFCNKLHRSIAKEFKYALVWGSSVKHQPQKVSDDSIVPPSPPDLARKRAAPASLTIPPRSCRAGGDKIRARASISFFAVRSRQNTMFRQFLPLVLLIGAAFTYPNPDPKATKNAERPIVNTPLGQIQGVILASRLGKQISAFRGIRYAKAPTEDLRFQPPVPADKWESIYNATQDRPLCPHRTDEATSEDCLFLNVYTTKLPKGSDQPKRPVIVFIHGGGFHSLGGGSNWLGPQYILDQDVVLVTFNYRLGALGFISTGDKEAPGNNGLKDQVLVLKWVKDNIASFGGDPDAVTLTGYSAGAIAATLHLVSPMSRGLFHRAIIMSGSGLGQIPIPHDQLDLAKKQAKVLDCVDDTSANIIKCLKTRTADQLGESHLKFVEFGDDPVIIWHPVIEGDFGQERFLTAHPIALIQKGDFAKVPVMIGLTTDEFAARAFNVLANETLKKQMGEDFQKVAPIAFLYDRDSENSKTVSDALKKFYLNDKALDNSSLPGLAQLYSDAIVGFGVNRAAELLSEKSNHSVFYYRFNYKGRYSHFYLPDSNGTTPFGVVHADDLIYMFYIQKLFPIFKDTDPETQTVNKFTLLLSNFAKSGNPIPETSDKLDSAKWEPYTTKSQKYLDIGNKLVLNEKLNEKRYAEWTKLFPLSSILSSRLNKTIYAFRGIRYAQPPVKDLWFQPPVPVEKWTGVYNATTDGPVCPQPSDDPISEDCLVLNVYTTQLPDGDNNPTRPVIVYLHAGGFYSVTGRSDWAGPQYFMDQDIVLVTINYRLGSLGFISTGRDAPGNNGLKDQVVALRWIRDNIESFGGDSGSVTLFGYSAGSWSITLHLVSPMSRGLFHKAIFGSGSTLGQWSLPTNQLELAQKQARLVGCPDVSPTVMLQCLKSIPAEVLGNSLPDFAEFGYDPVIIWFPVIEEDFGQERFLPDDPIKLIQNGDFQEVPVVIGVTKDEFANRAFPVVENATLLEELSENFETFAPVCFLYERGTNKSKEISAAVRGFYLGDGALNNDSLSGLTKLYADSIIGFAVNRAANLLSQRSSAPVYYYEFTYQGRYSHFYLPDSNETVPYGVVHHDDLIYLFYVSAIFPNFDDSYPEAEMVTTLTSLWATFAQTGYIKWKYNLSYVIMFTLVLLTLVTTASTQEYPEVTTPLGQILGTTLTTRLNKTIYAFRGIRYAQPPIKNLRFQPPVPVEPWSGTYDATKDGPVCPQPSDDPISEDCLVLNVYTTKLPDNSTNPKRPVIMHLHPGGFYSATGRSNWGGPQYFLDQDIVLVTLNYRLGSLGFISTGEDAPGNNGLKDQVMAMKWIRDNIESFGGDSDSVTLYGYSAGAWSITLHLVSPMSRGLFHKAIIGSGSALGHWPLPTNQLELAQKQAEIVGCPVVDPQIMLTCLRSIPAEVLGNSLSEFAEFGDAPVLIWSPVIEEDFGQERFLSDHPINLIESGEFEHVPVVIGVTKDEFANLAFPLVANASLLQELSDNFEVYAPVCFIYERNTDKSKEVSAAARTFYLGDEPLSNTSLPGLANLFADSVVGFPVHRAANLIAEKNSEPVYFYEFTYQGRYSHFYLPDSNGTVPYGVVHHDDLIYLFYISVIFPYFDETYPEIEMIEKLSLLWANFAKTGYYSIFSTSPFRKHSTLYFQKSNSRFESTLWRHEMGKVQHY</sequence>
<accession>A0A8J6H5M8</accession>
<feature type="region of interest" description="Disordered" evidence="10">
    <location>
        <begin position="1051"/>
        <end position="1079"/>
    </location>
</feature>
<keyword evidence="15" id="KW-1185">Reference proteome</keyword>
<dbReference type="Pfam" id="PF00135">
    <property type="entry name" value="COesterase"/>
    <property type="match status" value="3"/>
</dbReference>
<dbReference type="InterPro" id="IPR011545">
    <property type="entry name" value="DEAD/DEAH_box_helicase_dom"/>
</dbReference>
<dbReference type="SUPFAM" id="SSF81271">
    <property type="entry name" value="TGS-like"/>
    <property type="match status" value="1"/>
</dbReference>
<dbReference type="Gene3D" id="3.10.20.30">
    <property type="match status" value="1"/>
</dbReference>
<dbReference type="GO" id="GO:0003924">
    <property type="term" value="F:GTPase activity"/>
    <property type="evidence" value="ECO:0007669"/>
    <property type="project" value="InterPro"/>
</dbReference>
<dbReference type="InterPro" id="IPR027417">
    <property type="entry name" value="P-loop_NTPase"/>
</dbReference>
<dbReference type="GO" id="GO:0003676">
    <property type="term" value="F:nucleic acid binding"/>
    <property type="evidence" value="ECO:0007669"/>
    <property type="project" value="InterPro"/>
</dbReference>
<dbReference type="InterPro" id="IPR045001">
    <property type="entry name" value="DRG"/>
</dbReference>
<dbReference type="Pfam" id="PF00271">
    <property type="entry name" value="Helicase_C"/>
    <property type="match status" value="1"/>
</dbReference>
<dbReference type="InterPro" id="IPR019826">
    <property type="entry name" value="Carboxylesterase_B_AS"/>
</dbReference>
<dbReference type="InterPro" id="IPR002018">
    <property type="entry name" value="CarbesteraseB"/>
</dbReference>
<reference evidence="14" key="2">
    <citation type="submission" date="2021-08" db="EMBL/GenBank/DDBJ databases">
        <authorList>
            <person name="Eriksson T."/>
        </authorList>
    </citation>
    <scope>NUCLEOTIDE SEQUENCE</scope>
    <source>
        <strain evidence="14">Stoneville</strain>
        <tissue evidence="14">Whole head</tissue>
    </source>
</reference>
<dbReference type="InterPro" id="IPR004095">
    <property type="entry name" value="TGS"/>
</dbReference>
<keyword evidence="4" id="KW-0378">Hydrolase</keyword>
<evidence type="ECO:0000313" key="14">
    <source>
        <dbReference type="EMBL" id="KAH0808332.1"/>
    </source>
</evidence>
<dbReference type="PRINTS" id="PR00326">
    <property type="entry name" value="GTP1OBG"/>
</dbReference>
<dbReference type="Gene3D" id="3.40.50.300">
    <property type="entry name" value="P-loop containing nucleotide triphosphate hydrolases"/>
    <property type="match status" value="2"/>
</dbReference>
<dbReference type="PROSITE" id="PS00122">
    <property type="entry name" value="CARBOXYLESTERASE_B_1"/>
    <property type="match status" value="3"/>
</dbReference>
<dbReference type="FunFam" id="3.40.50.300:FF:000740">
    <property type="entry name" value="Putative GTP-binding protein 1"/>
    <property type="match status" value="1"/>
</dbReference>
<dbReference type="InterPro" id="IPR006073">
    <property type="entry name" value="GTP-bd"/>
</dbReference>
<dbReference type="PROSITE" id="PS51194">
    <property type="entry name" value="HELICASE_CTER"/>
    <property type="match status" value="1"/>
</dbReference>
<organism evidence="14 15">
    <name type="scientific">Tenebrio molitor</name>
    <name type="common">Yellow mealworm beetle</name>
    <dbReference type="NCBI Taxonomy" id="7067"/>
    <lineage>
        <taxon>Eukaryota</taxon>
        <taxon>Metazoa</taxon>
        <taxon>Ecdysozoa</taxon>
        <taxon>Arthropoda</taxon>
        <taxon>Hexapoda</taxon>
        <taxon>Insecta</taxon>
        <taxon>Pterygota</taxon>
        <taxon>Neoptera</taxon>
        <taxon>Endopterygota</taxon>
        <taxon>Coleoptera</taxon>
        <taxon>Polyphaga</taxon>
        <taxon>Cucujiformia</taxon>
        <taxon>Tenebrionidae</taxon>
        <taxon>Tenebrio</taxon>
    </lineage>
</organism>
<feature type="domain" description="Helicase ATP-binding" evidence="11">
    <location>
        <begin position="66"/>
        <end position="257"/>
    </location>
</feature>
<feature type="compositionally biased region" description="Polar residues" evidence="10">
    <location>
        <begin position="1256"/>
        <end position="1279"/>
    </location>
</feature>
<dbReference type="PROSITE" id="PS00905">
    <property type="entry name" value="GTP1_OBG"/>
    <property type="match status" value="1"/>
</dbReference>
<feature type="region of interest" description="Disordered" evidence="10">
    <location>
        <begin position="1977"/>
        <end position="1997"/>
    </location>
</feature>
<dbReference type="Pfam" id="PF23445">
    <property type="entry name" value="WHD_SNRNP200"/>
    <property type="match status" value="1"/>
</dbReference>
<feature type="region of interest" description="Disordered" evidence="10">
    <location>
        <begin position="1239"/>
        <end position="1305"/>
    </location>
</feature>
<dbReference type="Pfam" id="PF16897">
    <property type="entry name" value="MMR_HSR1_Xtn"/>
    <property type="match status" value="1"/>
</dbReference>
<dbReference type="NCBIfam" id="TIGR00231">
    <property type="entry name" value="small_GTP"/>
    <property type="match status" value="1"/>
</dbReference>
<dbReference type="FunFam" id="3.40.50.1820:FF:000155">
    <property type="entry name" value="Carboxylic ester hydrolase"/>
    <property type="match status" value="3"/>
</dbReference>
<proteinExistence type="inferred from homology"/>
<dbReference type="FunFam" id="3.10.20.30:FF:000003">
    <property type="entry name" value="Developmentally-regulated GTP-binding protein 1"/>
    <property type="match status" value="1"/>
</dbReference>
<dbReference type="PROSITE" id="PS51192">
    <property type="entry name" value="HELICASE_ATP_BIND_1"/>
    <property type="match status" value="1"/>
</dbReference>
<comment type="similarity">
    <text evidence="1">Belongs to the type-B carboxylesterase/lipase family.</text>
</comment>
<dbReference type="InterPro" id="IPR001650">
    <property type="entry name" value="Helicase_C-like"/>
</dbReference>
<dbReference type="SUPFAM" id="SSF46785">
    <property type="entry name" value="Winged helix' DNA-binding domain"/>
    <property type="match status" value="1"/>
</dbReference>
<name>A0A8J6H5M8_TENMO</name>
<dbReference type="GO" id="GO:0005524">
    <property type="term" value="F:ATP binding"/>
    <property type="evidence" value="ECO:0007669"/>
    <property type="project" value="UniProtKB-KW"/>
</dbReference>
<keyword evidence="7" id="KW-0342">GTP-binding</keyword>
<keyword evidence="6" id="KW-0067">ATP-binding</keyword>
<evidence type="ECO:0000256" key="10">
    <source>
        <dbReference type="SAM" id="MobiDB-lite"/>
    </source>
</evidence>
<keyword evidence="9" id="KW-0325">Glycoprotein</keyword>
<dbReference type="InterPro" id="IPR004179">
    <property type="entry name" value="Sec63-dom"/>
</dbReference>
<comment type="caution">
    <text evidence="14">The sequence shown here is derived from an EMBL/GenBank/DDBJ whole genome shotgun (WGS) entry which is preliminary data.</text>
</comment>
<dbReference type="InterPro" id="IPR031167">
    <property type="entry name" value="G_OBG"/>
</dbReference>
<evidence type="ECO:0000256" key="5">
    <source>
        <dbReference type="ARBA" id="ARBA00022806"/>
    </source>
</evidence>
<dbReference type="SMART" id="SM00973">
    <property type="entry name" value="Sec63"/>
    <property type="match status" value="1"/>
</dbReference>
<dbReference type="InterPro" id="IPR012675">
    <property type="entry name" value="Beta-grasp_dom_sf"/>
</dbReference>
<dbReference type="CDD" id="cd18795">
    <property type="entry name" value="SF2_C_Ski2"/>
    <property type="match status" value="1"/>
</dbReference>
<evidence type="ECO:0000256" key="7">
    <source>
        <dbReference type="ARBA" id="ARBA00023134"/>
    </source>
</evidence>
<keyword evidence="3" id="KW-0547">Nucleotide-binding</keyword>
<dbReference type="InterPro" id="IPR031662">
    <property type="entry name" value="GTP-binding_2"/>
</dbReference>
<evidence type="ECO:0000256" key="9">
    <source>
        <dbReference type="ARBA" id="ARBA00023180"/>
    </source>
</evidence>
<dbReference type="SUPFAM" id="SSF53474">
    <property type="entry name" value="alpha/beta-Hydrolases"/>
    <property type="match status" value="3"/>
</dbReference>
<protein>
    <submittedName>
        <fullName evidence="14">Uncharacterized protein</fullName>
    </submittedName>
</protein>
<dbReference type="CDD" id="cd17230">
    <property type="entry name" value="TGS_DRG1"/>
    <property type="match status" value="1"/>
</dbReference>
<dbReference type="SUPFAM" id="SSF158702">
    <property type="entry name" value="Sec63 N-terminal domain-like"/>
    <property type="match status" value="1"/>
</dbReference>
<dbReference type="InterPro" id="IPR050309">
    <property type="entry name" value="Type-B_Carboxylest/Lipase"/>
</dbReference>
<keyword evidence="5" id="KW-0347">Helicase</keyword>
<dbReference type="Gene3D" id="1.10.3380.10">
    <property type="entry name" value="Sec63 N-terminal domain-like domain"/>
    <property type="match status" value="1"/>
</dbReference>
<evidence type="ECO:0000313" key="15">
    <source>
        <dbReference type="Proteomes" id="UP000719412"/>
    </source>
</evidence>
<dbReference type="PANTHER" id="PTHR11559">
    <property type="entry name" value="CARBOXYLESTERASE"/>
    <property type="match status" value="1"/>
</dbReference>
<dbReference type="Proteomes" id="UP000719412">
    <property type="component" value="Unassembled WGS sequence"/>
</dbReference>
<evidence type="ECO:0000256" key="3">
    <source>
        <dbReference type="ARBA" id="ARBA00022741"/>
    </source>
</evidence>
<dbReference type="InterPro" id="IPR014001">
    <property type="entry name" value="Helicase_ATP-bd"/>
</dbReference>
<evidence type="ECO:0000256" key="6">
    <source>
        <dbReference type="ARBA" id="ARBA00022840"/>
    </source>
</evidence>
<dbReference type="InterPro" id="IPR057842">
    <property type="entry name" value="WH_MER3"/>
</dbReference>
<dbReference type="GO" id="GO:0004386">
    <property type="term" value="F:helicase activity"/>
    <property type="evidence" value="ECO:0007669"/>
    <property type="project" value="UniProtKB-KW"/>
</dbReference>
<evidence type="ECO:0000256" key="2">
    <source>
        <dbReference type="ARBA" id="ARBA00022487"/>
    </source>
</evidence>
<dbReference type="Pfam" id="PF02824">
    <property type="entry name" value="TGS"/>
    <property type="match status" value="1"/>
</dbReference>
<evidence type="ECO:0000256" key="8">
    <source>
        <dbReference type="ARBA" id="ARBA00023157"/>
    </source>
</evidence>
<dbReference type="Gene3D" id="3.40.50.1820">
    <property type="entry name" value="alpha/beta hydrolase"/>
    <property type="match status" value="3"/>
</dbReference>
<feature type="region of interest" description="Disordered" evidence="10">
    <location>
        <begin position="1403"/>
        <end position="1425"/>
    </location>
</feature>
<dbReference type="InterPro" id="IPR012676">
    <property type="entry name" value="TGS-like"/>
</dbReference>
<dbReference type="InterPro" id="IPR036390">
    <property type="entry name" value="WH_DNA-bd_sf"/>
</dbReference>
<dbReference type="SMART" id="SM00490">
    <property type="entry name" value="HELICc"/>
    <property type="match status" value="1"/>
</dbReference>
<dbReference type="Gene3D" id="6.10.140.1070">
    <property type="match status" value="2"/>
</dbReference>
<dbReference type="InterPro" id="IPR005225">
    <property type="entry name" value="Small_GTP-bd"/>
</dbReference>
<feature type="region of interest" description="Disordered" evidence="10">
    <location>
        <begin position="951"/>
        <end position="972"/>
    </location>
</feature>
<dbReference type="InterPro" id="IPR006074">
    <property type="entry name" value="GTP1-OBG_CS"/>
</dbReference>
<dbReference type="SMART" id="SM00487">
    <property type="entry name" value="DEXDc"/>
    <property type="match status" value="1"/>
</dbReference>
<evidence type="ECO:0000259" key="13">
    <source>
        <dbReference type="PROSITE" id="PS51710"/>
    </source>
</evidence>
<gene>
    <name evidence="14" type="ORF">GEV33_014461</name>
</gene>
<keyword evidence="2" id="KW-0719">Serine esterase</keyword>
<evidence type="ECO:0000256" key="4">
    <source>
        <dbReference type="ARBA" id="ARBA00022801"/>
    </source>
</evidence>
<evidence type="ECO:0000259" key="12">
    <source>
        <dbReference type="PROSITE" id="PS51194"/>
    </source>
</evidence>
<dbReference type="GO" id="GO:0005525">
    <property type="term" value="F:GTP binding"/>
    <property type="evidence" value="ECO:0007669"/>
    <property type="project" value="UniProtKB-KW"/>
</dbReference>
<feature type="domain" description="OBG-type G" evidence="13">
    <location>
        <begin position="1693"/>
        <end position="1918"/>
    </location>
</feature>
<evidence type="ECO:0000259" key="11">
    <source>
        <dbReference type="PROSITE" id="PS51192"/>
    </source>
</evidence>
<dbReference type="EMBL" id="JABDTM020028839">
    <property type="protein sequence ID" value="KAH0808332.1"/>
    <property type="molecule type" value="Genomic_DNA"/>
</dbReference>
<feature type="compositionally biased region" description="Basic and acidic residues" evidence="10">
    <location>
        <begin position="1416"/>
        <end position="1425"/>
    </location>
</feature>
<dbReference type="InterPro" id="IPR029058">
    <property type="entry name" value="AB_hydrolase_fold"/>
</dbReference>
<evidence type="ECO:0000256" key="1">
    <source>
        <dbReference type="ARBA" id="ARBA00005964"/>
    </source>
</evidence>
<dbReference type="Pfam" id="PF00270">
    <property type="entry name" value="DEAD"/>
    <property type="match status" value="1"/>
</dbReference>
<dbReference type="Gene3D" id="1.10.10.10">
    <property type="entry name" value="Winged helix-like DNA-binding domain superfamily/Winged helix DNA-binding domain"/>
    <property type="match status" value="1"/>
</dbReference>
<dbReference type="PROSITE" id="PS51710">
    <property type="entry name" value="G_OBG"/>
    <property type="match status" value="1"/>
</dbReference>
<dbReference type="SUPFAM" id="SSF52540">
    <property type="entry name" value="P-loop containing nucleoside triphosphate hydrolases"/>
    <property type="match status" value="2"/>
</dbReference>